<sequence length="14" mass="1625">MLNSVHIKSLNLKK</sequence>
<dbReference type="EMBL" id="GBXM01100503">
    <property type="protein sequence ID" value="JAH08074.1"/>
    <property type="molecule type" value="Transcribed_RNA"/>
</dbReference>
<organism evidence="1">
    <name type="scientific">Anguilla anguilla</name>
    <name type="common">European freshwater eel</name>
    <name type="synonym">Muraena anguilla</name>
    <dbReference type="NCBI Taxonomy" id="7936"/>
    <lineage>
        <taxon>Eukaryota</taxon>
        <taxon>Metazoa</taxon>
        <taxon>Chordata</taxon>
        <taxon>Craniata</taxon>
        <taxon>Vertebrata</taxon>
        <taxon>Euteleostomi</taxon>
        <taxon>Actinopterygii</taxon>
        <taxon>Neopterygii</taxon>
        <taxon>Teleostei</taxon>
        <taxon>Anguilliformes</taxon>
        <taxon>Anguillidae</taxon>
        <taxon>Anguilla</taxon>
    </lineage>
</organism>
<name>A0A0E9PU99_ANGAN</name>
<evidence type="ECO:0000313" key="1">
    <source>
        <dbReference type="EMBL" id="JAH08074.1"/>
    </source>
</evidence>
<protein>
    <submittedName>
        <fullName evidence="1">Uncharacterized protein</fullName>
    </submittedName>
</protein>
<proteinExistence type="predicted"/>
<reference evidence="1" key="1">
    <citation type="submission" date="2014-11" db="EMBL/GenBank/DDBJ databases">
        <authorList>
            <person name="Amaro Gonzalez C."/>
        </authorList>
    </citation>
    <scope>NUCLEOTIDE SEQUENCE</scope>
</reference>
<accession>A0A0E9PU99</accession>
<reference evidence="1" key="2">
    <citation type="journal article" date="2015" name="Fish Shellfish Immunol.">
        <title>Early steps in the European eel (Anguilla anguilla)-Vibrio vulnificus interaction in the gills: Role of the RtxA13 toxin.</title>
        <authorList>
            <person name="Callol A."/>
            <person name="Pajuelo D."/>
            <person name="Ebbesson L."/>
            <person name="Teles M."/>
            <person name="MacKenzie S."/>
            <person name="Amaro C."/>
        </authorList>
    </citation>
    <scope>NUCLEOTIDE SEQUENCE</scope>
</reference>